<feature type="repeat" description="TPR" evidence="3">
    <location>
        <begin position="161"/>
        <end position="194"/>
    </location>
</feature>
<keyword evidence="2 3" id="KW-0802">TPR repeat</keyword>
<comment type="caution">
    <text evidence="6">The sequence shown here is derived from an EMBL/GenBank/DDBJ whole genome shotgun (WGS) entry which is preliminary data.</text>
</comment>
<organism evidence="6 7">
    <name type="scientific">Pseudocohnilembus persalinus</name>
    <name type="common">Ciliate</name>
    <dbReference type="NCBI Taxonomy" id="266149"/>
    <lineage>
        <taxon>Eukaryota</taxon>
        <taxon>Sar</taxon>
        <taxon>Alveolata</taxon>
        <taxon>Ciliophora</taxon>
        <taxon>Intramacronucleata</taxon>
        <taxon>Oligohymenophorea</taxon>
        <taxon>Scuticociliatia</taxon>
        <taxon>Philasterida</taxon>
        <taxon>Pseudocohnilembidae</taxon>
        <taxon>Pseudocohnilembus</taxon>
    </lineage>
</organism>
<feature type="region of interest" description="Disordered" evidence="5">
    <location>
        <begin position="1078"/>
        <end position="1116"/>
    </location>
</feature>
<dbReference type="PANTHER" id="PTHR16193:SF0">
    <property type="entry name" value="TETRATRICOPEPTIDE REPEAT PROTEIN 27"/>
    <property type="match status" value="1"/>
</dbReference>
<evidence type="ECO:0000256" key="2">
    <source>
        <dbReference type="ARBA" id="ARBA00022803"/>
    </source>
</evidence>
<evidence type="ECO:0000256" key="3">
    <source>
        <dbReference type="PROSITE-ProRule" id="PRU00339"/>
    </source>
</evidence>
<evidence type="ECO:0000313" key="6">
    <source>
        <dbReference type="EMBL" id="KRX07683.1"/>
    </source>
</evidence>
<gene>
    <name evidence="6" type="ORF">PPERSA_11232</name>
</gene>
<reference evidence="6 7" key="1">
    <citation type="journal article" date="2015" name="Sci. Rep.">
        <title>Genome of the facultative scuticociliatosis pathogen Pseudocohnilembus persalinus provides insight into its virulence through horizontal gene transfer.</title>
        <authorList>
            <person name="Xiong J."/>
            <person name="Wang G."/>
            <person name="Cheng J."/>
            <person name="Tian M."/>
            <person name="Pan X."/>
            <person name="Warren A."/>
            <person name="Jiang C."/>
            <person name="Yuan D."/>
            <person name="Miao W."/>
        </authorList>
    </citation>
    <scope>NUCLEOTIDE SEQUENCE [LARGE SCALE GENOMIC DNA]</scope>
    <source>
        <strain evidence="6">36N120E</strain>
    </source>
</reference>
<evidence type="ECO:0000313" key="7">
    <source>
        <dbReference type="Proteomes" id="UP000054937"/>
    </source>
</evidence>
<dbReference type="InterPro" id="IPR019734">
    <property type="entry name" value="TPR_rpt"/>
</dbReference>
<evidence type="ECO:0000256" key="4">
    <source>
        <dbReference type="SAM" id="Coils"/>
    </source>
</evidence>
<dbReference type="InterPro" id="IPR011990">
    <property type="entry name" value="TPR-like_helical_dom_sf"/>
</dbReference>
<name>A0A0V0QZE1_PSEPJ</name>
<dbReference type="Proteomes" id="UP000054937">
    <property type="component" value="Unassembled WGS sequence"/>
</dbReference>
<dbReference type="SMART" id="SM00028">
    <property type="entry name" value="TPR"/>
    <property type="match status" value="2"/>
</dbReference>
<evidence type="ECO:0000256" key="1">
    <source>
        <dbReference type="ARBA" id="ARBA00022737"/>
    </source>
</evidence>
<feature type="coiled-coil region" evidence="4">
    <location>
        <begin position="537"/>
        <end position="692"/>
    </location>
</feature>
<keyword evidence="1" id="KW-0677">Repeat</keyword>
<keyword evidence="7" id="KW-1185">Reference proteome</keyword>
<dbReference type="InParanoid" id="A0A0V0QZE1"/>
<evidence type="ECO:0000256" key="5">
    <source>
        <dbReference type="SAM" id="MobiDB-lite"/>
    </source>
</evidence>
<dbReference type="AlphaFoldDB" id="A0A0V0QZE1"/>
<feature type="coiled-coil region" evidence="4">
    <location>
        <begin position="439"/>
        <end position="499"/>
    </location>
</feature>
<dbReference type="PROSITE" id="PS50293">
    <property type="entry name" value="TPR_REGION"/>
    <property type="match status" value="1"/>
</dbReference>
<proteinExistence type="predicted"/>
<accession>A0A0V0QZE1</accession>
<dbReference type="PANTHER" id="PTHR16193">
    <property type="entry name" value="TETRATRICOPEPTIDE REPEAT PROTEIN 27"/>
    <property type="match status" value="1"/>
</dbReference>
<dbReference type="InterPro" id="IPR044244">
    <property type="entry name" value="TTC27/Emw1"/>
</dbReference>
<dbReference type="SUPFAM" id="SSF48452">
    <property type="entry name" value="TPR-like"/>
    <property type="match status" value="1"/>
</dbReference>
<dbReference type="Pfam" id="PF13181">
    <property type="entry name" value="TPR_8"/>
    <property type="match status" value="2"/>
</dbReference>
<dbReference type="EMBL" id="LDAU01000082">
    <property type="protein sequence ID" value="KRX07683.1"/>
    <property type="molecule type" value="Genomic_DNA"/>
</dbReference>
<sequence>MAKNLDDIIIYKKTFLNQIQHKKQKNQNKLQIHSQQSKNQKICENEIEIEGKNCICCKSNFDKINTNNGQEQIQIDKKKTKNLVKYFQNNAINRENYKNIIKNYENQQKISISVKNQIKYIEILKLKACLFYGDERLAQDIQYDDSISHYLNAVFINPYFTKAYYNIGVCFLKKQQEERAIQIFQKCLKIDKNHCDSLYNLATIYLKKREFEQAKALYDDIDINVLDEDMLLQLADINFYLSLKIQKQIDQDSNTYWNFQNTIEKTQQWQNYQKQKKQEIQQEILKQNKIVKNLNKNQKVNKNLTIKNLTKNYDFQDQQHSVSTESSSQLSSIFSPHLKKKQKENQQFYNKIIQNLIKTKPVQLRQPHENLKDQNYQQQNKIQQIRNEKQGLKFQLQKVESQRDLYYNIIQVAEKEALNKLGYKIGNKSQYVLSLEKQIREQKINIYLAEQEIIKLQKNPHFTKQLEQDIENSVFQAQNEIIENELKKVFKKNESLAKQIDDHFFFKLKQKSQNQFQQQSNSKIDQERQKYYKKLQIKAIENQIKSQKIELIQIQEKQEEIQAKRDIQDEKNKSLVSEIRKYNIQLEDLEQTGANIQDTIQLYDQQQKYDEEEKIRAEKERKRILEEKKNKMLSFKELKIKELLEGEKLCEVQIERLQQLQNELNQSKNAVNSDMREKVLDLKAKKENLKRKYLIVNKLLKQEVQQEQSYEQNSLPQFSKGNQSGYFEISKNILKKKQIQPSKQKNKIPTLKSYDIKWIAQEVQFNLSLRGISLYQAYLALFPENIKKQGKISIKTLARKFREEPFAIQKKDKAILLARYLIESNNDDFIEEISLEATQSLKIVKSILKKVLGDIRPYKDFEYEKKYWDFWNEKVKEMGTPLQDIIQGSKVYKENGFVNPDQLEELINQIYYGDIKDFHYLIFRLYEISKDIQKLNLSKVFDIFINNSFQPLKYRFKLPQQKIYKSLLSQDSFDQNYVSNMDLIKESNGNDTERSVISKVNIDELIKEQQILNQIKNKNEKQEDNLQNQVPIQHALTLIQQQDRQNIKFNSLGTINFDVNQYQNQNSKEISKQHIQNKISKNQDKKIQNNKSRFSKKQTVQFQGKQYQIDDSTEEI</sequence>
<dbReference type="PROSITE" id="PS50005">
    <property type="entry name" value="TPR"/>
    <property type="match status" value="1"/>
</dbReference>
<feature type="compositionally biased region" description="Polar residues" evidence="5">
    <location>
        <begin position="1089"/>
        <end position="1110"/>
    </location>
</feature>
<protein>
    <submittedName>
        <fullName evidence="6">Uncharacterized protein</fullName>
    </submittedName>
</protein>
<keyword evidence="4" id="KW-0175">Coiled coil</keyword>
<feature type="coiled-coil region" evidence="4">
    <location>
        <begin position="368"/>
        <end position="402"/>
    </location>
</feature>
<dbReference type="Gene3D" id="1.25.40.10">
    <property type="entry name" value="Tetratricopeptide repeat domain"/>
    <property type="match status" value="1"/>
</dbReference>